<gene>
    <name evidence="1" type="ORF">SAMN05421743_109102</name>
</gene>
<accession>A0A1H4EJ62</accession>
<sequence length="210" mass="24682">MGRKLWLSIIFMMVIPGFGAPLGVQAEGDERPIMHRHEQKENDHHKEIRKKIEEFEKRGYKQENIRKAILIAKHAEVEPQEVLDTYQMTNSWQATAKSFRIDYEKIKQHHQEKGQAFFKQNKPQILKELIAYTGKDETELADYLEKEISMKTLMKAAVVAKLSETELEHIIKENQEGKSWKDIILEREIDPNALKSEMKNLFHKVKNKSD</sequence>
<dbReference type="Proteomes" id="UP000198584">
    <property type="component" value="Unassembled WGS sequence"/>
</dbReference>
<dbReference type="AlphaFoldDB" id="A0A1H4EJ62"/>
<dbReference type="EMBL" id="FNQR01000009">
    <property type="protein sequence ID" value="SEA85101.1"/>
    <property type="molecule type" value="Genomic_DNA"/>
</dbReference>
<keyword evidence="2" id="KW-1185">Reference proteome</keyword>
<name>A0A1H4EJ62_9BACI</name>
<protein>
    <submittedName>
        <fullName evidence="1">Uncharacterized protein</fullName>
    </submittedName>
</protein>
<dbReference type="STRING" id="571932.SAMN05421743_109102"/>
<proteinExistence type="predicted"/>
<evidence type="ECO:0000313" key="2">
    <source>
        <dbReference type="Proteomes" id="UP000198584"/>
    </source>
</evidence>
<reference evidence="1 2" key="1">
    <citation type="submission" date="2016-10" db="EMBL/GenBank/DDBJ databases">
        <authorList>
            <person name="de Groot N.N."/>
        </authorList>
    </citation>
    <scope>NUCLEOTIDE SEQUENCE [LARGE SCALE GENOMIC DNA]</scope>
    <source>
        <strain evidence="1 2">CCM7597</strain>
    </source>
</reference>
<dbReference type="RefSeq" id="WP_093045230.1">
    <property type="nucleotide sequence ID" value="NZ_FNQR01000009.1"/>
</dbReference>
<evidence type="ECO:0000313" key="1">
    <source>
        <dbReference type="EMBL" id="SEA85101.1"/>
    </source>
</evidence>
<organism evidence="1 2">
    <name type="scientific">Thalassobacillus cyri</name>
    <dbReference type="NCBI Taxonomy" id="571932"/>
    <lineage>
        <taxon>Bacteria</taxon>
        <taxon>Bacillati</taxon>
        <taxon>Bacillota</taxon>
        <taxon>Bacilli</taxon>
        <taxon>Bacillales</taxon>
        <taxon>Bacillaceae</taxon>
        <taxon>Thalassobacillus</taxon>
    </lineage>
</organism>
<dbReference type="OrthoDB" id="2907171at2"/>